<accession>A0A1S1X2V3</accession>
<dbReference type="RefSeq" id="WP_071115811.1">
    <property type="nucleotide sequence ID" value="NZ_MKCS01000001.1"/>
</dbReference>
<feature type="transmembrane region" description="Helical" evidence="1">
    <location>
        <begin position="6"/>
        <end position="24"/>
    </location>
</feature>
<sequence length="361" mass="40373">MRKTATFYFYFVCLYWYPATIMQWGSYGAVEENTPIWFKLLRISLLALLIQLLLARLTLDKKFISPLIFSIYCIFSTPDIVTITNAVTFIACIAICLKIDIRAVNWKHHIGIVSCIGYLTALLEIIGVVVSPHSYDGTLRIVATYGGPNNAGIILSGFALYHFMQLRKNRKIADFLHFMICSILVLLTGSLSALIAYLICMIALSPRLLLLVLPAAIAANSISDFISFKIEQFINLFNSNAETISTFSDRLDNIQMIWGSFNASLGSALFGTMRTSESDYLNILSQYGLFGLSLFLIAIPALGVDIFLTLGLLQGIFTPFIFSFPSFAILLLLSRIYQKEINEPNHTIASRSHQKAKIQLI</sequence>
<keyword evidence="1" id="KW-0812">Transmembrane</keyword>
<evidence type="ECO:0000256" key="1">
    <source>
        <dbReference type="SAM" id="Phobius"/>
    </source>
</evidence>
<evidence type="ECO:0000313" key="2">
    <source>
        <dbReference type="EMBL" id="OHX13821.1"/>
    </source>
</evidence>
<feature type="transmembrane region" description="Helical" evidence="1">
    <location>
        <begin position="175"/>
        <end position="204"/>
    </location>
</feature>
<proteinExistence type="predicted"/>
<gene>
    <name evidence="2" type="ORF">BI347_10085</name>
</gene>
<feature type="transmembrane region" description="Helical" evidence="1">
    <location>
        <begin position="287"/>
        <end position="310"/>
    </location>
</feature>
<name>A0A1S1X2V3_9NEIS</name>
<dbReference type="OrthoDB" id="8596141at2"/>
<keyword evidence="1" id="KW-1133">Transmembrane helix</keyword>
<feature type="transmembrane region" description="Helical" evidence="1">
    <location>
        <begin position="256"/>
        <end position="275"/>
    </location>
</feature>
<protein>
    <submittedName>
        <fullName evidence="2">Uncharacterized protein</fullName>
    </submittedName>
</protein>
<keyword evidence="1" id="KW-0472">Membrane</keyword>
<reference evidence="2 3" key="1">
    <citation type="submission" date="2016-09" db="EMBL/GenBank/DDBJ databases">
        <title>Chromobacterium muskegensis sp. nov., an insecticidal bacterium isolated from Sphagnum bogs.</title>
        <authorList>
            <person name="Sparks M.E."/>
            <person name="Blackburn M.B."/>
            <person name="Gundersen-Rindal D.E."/>
            <person name="Mitchell A."/>
            <person name="Farrar R."/>
            <person name="Kuhar D."/>
        </authorList>
    </citation>
    <scope>NUCLEOTIDE SEQUENCE [LARGE SCALE GENOMIC DNA]</scope>
    <source>
        <strain evidence="2 3">37-2</strain>
    </source>
</reference>
<comment type="caution">
    <text evidence="2">The sequence shown here is derived from an EMBL/GenBank/DDBJ whole genome shotgun (WGS) entry which is preliminary data.</text>
</comment>
<feature type="transmembrane region" description="Helical" evidence="1">
    <location>
        <begin position="109"/>
        <end position="130"/>
    </location>
</feature>
<evidence type="ECO:0000313" key="3">
    <source>
        <dbReference type="Proteomes" id="UP000180088"/>
    </source>
</evidence>
<dbReference type="AlphaFoldDB" id="A0A1S1X2V3"/>
<feature type="transmembrane region" description="Helical" evidence="1">
    <location>
        <begin position="67"/>
        <end position="97"/>
    </location>
</feature>
<dbReference type="Proteomes" id="UP000180088">
    <property type="component" value="Unassembled WGS sequence"/>
</dbReference>
<feature type="transmembrane region" description="Helical" evidence="1">
    <location>
        <begin position="316"/>
        <end position="333"/>
    </location>
</feature>
<feature type="transmembrane region" description="Helical" evidence="1">
    <location>
        <begin position="142"/>
        <end position="163"/>
    </location>
</feature>
<feature type="transmembrane region" description="Helical" evidence="1">
    <location>
        <begin position="36"/>
        <end position="55"/>
    </location>
</feature>
<dbReference type="STRING" id="1903179.BI347_10085"/>
<dbReference type="EMBL" id="MKCS01000001">
    <property type="protein sequence ID" value="OHX13821.1"/>
    <property type="molecule type" value="Genomic_DNA"/>
</dbReference>
<organism evidence="2 3">
    <name type="scientific">Chromobacterium sphagni</name>
    <dbReference type="NCBI Taxonomy" id="1903179"/>
    <lineage>
        <taxon>Bacteria</taxon>
        <taxon>Pseudomonadati</taxon>
        <taxon>Pseudomonadota</taxon>
        <taxon>Betaproteobacteria</taxon>
        <taxon>Neisseriales</taxon>
        <taxon>Chromobacteriaceae</taxon>
        <taxon>Chromobacterium</taxon>
    </lineage>
</organism>